<dbReference type="Proteomes" id="UP000192939">
    <property type="component" value="Unassembled WGS sequence"/>
</dbReference>
<evidence type="ECO:0000259" key="3">
    <source>
        <dbReference type="Pfam" id="PF02834"/>
    </source>
</evidence>
<dbReference type="PANTHER" id="PTHR35561:SF1">
    <property type="entry name" value="RNA 2',3'-CYCLIC PHOSPHODIESTERASE"/>
    <property type="match status" value="1"/>
</dbReference>
<gene>
    <name evidence="4" type="ORF">SAMN02744124_00840</name>
</gene>
<keyword evidence="4" id="KW-0436">Ligase</keyword>
<evidence type="ECO:0000313" key="4">
    <source>
        <dbReference type="EMBL" id="SMF01651.1"/>
    </source>
</evidence>
<protein>
    <recommendedName>
        <fullName evidence="2">RNA 2',3'-cyclic phosphodiesterase</fullName>
        <shortName evidence="2">RNA 2',3'-CPDase</shortName>
        <ecNumber evidence="2">3.1.4.58</ecNumber>
    </recommendedName>
</protein>
<accession>A0ABY1LWR9</accession>
<dbReference type="SUPFAM" id="SSF55144">
    <property type="entry name" value="LigT-like"/>
    <property type="match status" value="1"/>
</dbReference>
<dbReference type="RefSeq" id="WP_085278431.1">
    <property type="nucleotide sequence ID" value="NZ_FXAE01000005.1"/>
</dbReference>
<dbReference type="NCBIfam" id="TIGR02258">
    <property type="entry name" value="2_5_ligase"/>
    <property type="match status" value="1"/>
</dbReference>
<keyword evidence="5" id="KW-1185">Reference proteome</keyword>
<feature type="short sequence motif" description="HXTX 2" evidence="2">
    <location>
        <begin position="135"/>
        <end position="138"/>
    </location>
</feature>
<dbReference type="InterPro" id="IPR009097">
    <property type="entry name" value="Cyclic_Pdiesterase"/>
</dbReference>
<comment type="caution">
    <text evidence="4">The sequence shown here is derived from an EMBL/GenBank/DDBJ whole genome shotgun (WGS) entry which is preliminary data.</text>
</comment>
<dbReference type="InterPro" id="IPR014051">
    <property type="entry name" value="Phosphoesterase_HXTX"/>
</dbReference>
<feature type="short sequence motif" description="HXTX 1" evidence="2">
    <location>
        <begin position="47"/>
        <end position="50"/>
    </location>
</feature>
<sequence length="189" mass="21334">MSINEDKWRLFIAVPLPPEIKQKLETWCSEQKARLDFKKWVHTEDYHITVQFLGDTAPGRLDELLAALTRAAKGIIGPLEMEATGIGTFGRPTSPSVLWASVRGDVAGLESLHSRVTSENRALGFVPEERRFSPHITLARKFREGARLDPAALQTQPDFGRWTADRLVIYRTHMHKRPMYEAVGSALLT</sequence>
<evidence type="ECO:0000256" key="2">
    <source>
        <dbReference type="HAMAP-Rule" id="MF_01940"/>
    </source>
</evidence>
<reference evidence="4 5" key="1">
    <citation type="submission" date="2017-04" db="EMBL/GenBank/DDBJ databases">
        <authorList>
            <person name="Varghese N."/>
            <person name="Submissions S."/>
        </authorList>
    </citation>
    <scope>NUCLEOTIDE SEQUENCE [LARGE SCALE GENOMIC DNA]</scope>
    <source>
        <strain evidence="4 5">J12</strain>
    </source>
</reference>
<dbReference type="InterPro" id="IPR004175">
    <property type="entry name" value="RNA_CPDase"/>
</dbReference>
<dbReference type="Pfam" id="PF02834">
    <property type="entry name" value="LigT_PEase"/>
    <property type="match status" value="2"/>
</dbReference>
<dbReference type="PANTHER" id="PTHR35561">
    <property type="entry name" value="RNA 2',3'-CYCLIC PHOSPHODIESTERASE"/>
    <property type="match status" value="1"/>
</dbReference>
<keyword evidence="1 2" id="KW-0378">Hydrolase</keyword>
<feature type="active site" description="Proton donor" evidence="2">
    <location>
        <position position="47"/>
    </location>
</feature>
<comment type="catalytic activity">
    <reaction evidence="2">
        <text>a 3'-end 2',3'-cyclophospho-ribonucleotide-RNA + H2O = a 3'-end 2'-phospho-ribonucleotide-RNA + H(+)</text>
        <dbReference type="Rhea" id="RHEA:11828"/>
        <dbReference type="Rhea" id="RHEA-COMP:10464"/>
        <dbReference type="Rhea" id="RHEA-COMP:17353"/>
        <dbReference type="ChEBI" id="CHEBI:15377"/>
        <dbReference type="ChEBI" id="CHEBI:15378"/>
        <dbReference type="ChEBI" id="CHEBI:83064"/>
        <dbReference type="ChEBI" id="CHEBI:173113"/>
        <dbReference type="EC" id="3.1.4.58"/>
    </reaction>
</comment>
<organism evidence="4 5">
    <name type="scientific">Paenibacillus barengoltzii J12</name>
    <dbReference type="NCBI Taxonomy" id="935846"/>
    <lineage>
        <taxon>Bacteria</taxon>
        <taxon>Bacillati</taxon>
        <taxon>Bacillota</taxon>
        <taxon>Bacilli</taxon>
        <taxon>Bacillales</taxon>
        <taxon>Paenibacillaceae</taxon>
        <taxon>Paenibacillus</taxon>
    </lineage>
</organism>
<feature type="domain" description="Phosphoesterase HXTX" evidence="3">
    <location>
        <begin position="108"/>
        <end position="180"/>
    </location>
</feature>
<evidence type="ECO:0000256" key="1">
    <source>
        <dbReference type="ARBA" id="ARBA00022801"/>
    </source>
</evidence>
<comment type="function">
    <text evidence="2">Hydrolyzes RNA 2',3'-cyclic phosphodiester to an RNA 2'-phosphomonoester.</text>
</comment>
<name>A0ABY1LWR9_9BACL</name>
<evidence type="ECO:0000313" key="5">
    <source>
        <dbReference type="Proteomes" id="UP000192939"/>
    </source>
</evidence>
<dbReference type="Gene3D" id="3.90.1140.10">
    <property type="entry name" value="Cyclic phosphodiesterase"/>
    <property type="match status" value="1"/>
</dbReference>
<dbReference type="HAMAP" id="MF_01940">
    <property type="entry name" value="RNA_CPDase"/>
    <property type="match status" value="1"/>
</dbReference>
<comment type="similarity">
    <text evidence="2">Belongs to the 2H phosphoesterase superfamily. ThpR family.</text>
</comment>
<feature type="domain" description="Phosphoesterase HXTX" evidence="3">
    <location>
        <begin position="14"/>
        <end position="99"/>
    </location>
</feature>
<dbReference type="EMBL" id="FXAE01000005">
    <property type="protein sequence ID" value="SMF01651.1"/>
    <property type="molecule type" value="Genomic_DNA"/>
</dbReference>
<dbReference type="GO" id="GO:0016874">
    <property type="term" value="F:ligase activity"/>
    <property type="evidence" value="ECO:0007669"/>
    <property type="project" value="UniProtKB-KW"/>
</dbReference>
<dbReference type="EC" id="3.1.4.58" evidence="2"/>
<feature type="active site" description="Proton acceptor" evidence="2">
    <location>
        <position position="135"/>
    </location>
</feature>
<proteinExistence type="inferred from homology"/>